<evidence type="ECO:0000259" key="3">
    <source>
        <dbReference type="Pfam" id="PF21001"/>
    </source>
</evidence>
<dbReference type="Gene3D" id="2.40.50.140">
    <property type="entry name" value="Nucleic acid-binding proteins"/>
    <property type="match status" value="1"/>
</dbReference>
<dbReference type="InterPro" id="IPR048376">
    <property type="entry name" value="YqiJ_N"/>
</dbReference>
<protein>
    <recommendedName>
        <fullName evidence="6">DUF1449 domain-containing protein</fullName>
    </recommendedName>
</protein>
<dbReference type="InterPro" id="IPR012340">
    <property type="entry name" value="NA-bd_OB-fold"/>
</dbReference>
<dbReference type="Pfam" id="PF07290">
    <property type="entry name" value="YqiJ_OB"/>
    <property type="match status" value="1"/>
</dbReference>
<dbReference type="Pfam" id="PF21001">
    <property type="entry name" value="YqiJ_N"/>
    <property type="match status" value="1"/>
</dbReference>
<reference evidence="4 5" key="1">
    <citation type="journal article" date="2015" name="Antonie Van Leeuwenhoek">
        <title>Bosea vaviloviae sp. nov., a new species of slow-growing rhizobia isolated from nodules of the relict species Vavilovia formosa (Stev.) Fed.</title>
        <authorList>
            <person name="Safronova V.I."/>
            <person name="Kuznetsova I.G."/>
            <person name="Sazanova A.L."/>
            <person name="Kimeklis A.K."/>
            <person name="Belimov A.A."/>
            <person name="Andronov E.E."/>
            <person name="Pinaev A.G."/>
            <person name="Chizhevskaya E.P."/>
            <person name="Pukhaev A.R."/>
            <person name="Popov K.P."/>
            <person name="Willems A."/>
            <person name="Tikhonovich I.A."/>
        </authorList>
    </citation>
    <scope>NUCLEOTIDE SEQUENCE [LARGE SCALE GENOMIC DNA]</scope>
    <source>
        <strain evidence="4 5">Vaf18</strain>
    </source>
</reference>
<feature type="transmembrane region" description="Helical" evidence="1">
    <location>
        <begin position="96"/>
        <end position="117"/>
    </location>
</feature>
<sequence>MDALAGAGTYPFAIAALILVGLVAVELVAMLVGMSVSAFVDHGLPGHTIEGHAEHGPLGAWMSWLNAGGVPLLVLIMIWLACFAIAGFAIQGIAQAVFATLPTLVASLGALVLAAPATRTLSRWTARIIPREETSVVSQAEFIGLTGTVVLGPLDQGMPGRVRVRDAHGNVHVLRTKAAGTHIIAQGAAVLIVDGTGGLFEAIPAPAELGADHSLKPGATQS</sequence>
<dbReference type="AlphaFoldDB" id="A0A1D7U7R2"/>
<feature type="domain" description="Inner membrane protein YqiJ N-terminal" evidence="3">
    <location>
        <begin position="10"/>
        <end position="119"/>
    </location>
</feature>
<keyword evidence="1" id="KW-0812">Transmembrane</keyword>
<keyword evidence="1" id="KW-1133">Transmembrane helix</keyword>
<feature type="transmembrane region" description="Helical" evidence="1">
    <location>
        <begin position="12"/>
        <end position="32"/>
    </location>
</feature>
<name>A0A1D7U7R2_9HYPH</name>
<organism evidence="4 5">
    <name type="scientific">Bosea vaviloviae</name>
    <dbReference type="NCBI Taxonomy" id="1526658"/>
    <lineage>
        <taxon>Bacteria</taxon>
        <taxon>Pseudomonadati</taxon>
        <taxon>Pseudomonadota</taxon>
        <taxon>Alphaproteobacteria</taxon>
        <taxon>Hyphomicrobiales</taxon>
        <taxon>Boseaceae</taxon>
        <taxon>Bosea</taxon>
    </lineage>
</organism>
<evidence type="ECO:0008006" key="6">
    <source>
        <dbReference type="Google" id="ProtNLM"/>
    </source>
</evidence>
<keyword evidence="1" id="KW-0472">Membrane</keyword>
<evidence type="ECO:0000256" key="1">
    <source>
        <dbReference type="SAM" id="Phobius"/>
    </source>
</evidence>
<dbReference type="Proteomes" id="UP000094969">
    <property type="component" value="Chromosome"/>
</dbReference>
<evidence type="ECO:0000259" key="2">
    <source>
        <dbReference type="Pfam" id="PF07290"/>
    </source>
</evidence>
<evidence type="ECO:0000313" key="5">
    <source>
        <dbReference type="Proteomes" id="UP000094969"/>
    </source>
</evidence>
<dbReference type="OrthoDB" id="5421421at2"/>
<feature type="domain" description="Inner membrane protein YqiJ OB-fold" evidence="2">
    <location>
        <begin position="141"/>
        <end position="203"/>
    </location>
</feature>
<dbReference type="RefSeq" id="WP_069692606.1">
    <property type="nucleotide sequence ID" value="NZ_CP017147.1"/>
</dbReference>
<dbReference type="EMBL" id="CP017147">
    <property type="protein sequence ID" value="AOO83406.1"/>
    <property type="molecule type" value="Genomic_DNA"/>
</dbReference>
<dbReference type="KEGG" id="bvv:BHK69_25835"/>
<dbReference type="STRING" id="1526658.BHK69_25835"/>
<accession>A0A1D7U7R2</accession>
<proteinExistence type="predicted"/>
<feature type="transmembrane region" description="Helical" evidence="1">
    <location>
        <begin position="70"/>
        <end position="90"/>
    </location>
</feature>
<gene>
    <name evidence="4" type="ORF">BHK69_25835</name>
</gene>
<evidence type="ECO:0000313" key="4">
    <source>
        <dbReference type="EMBL" id="AOO83406.1"/>
    </source>
</evidence>
<keyword evidence="5" id="KW-1185">Reference proteome</keyword>
<dbReference type="InterPro" id="IPR010840">
    <property type="entry name" value="YqiJ_OB"/>
</dbReference>